<feature type="domain" description="Glycoside hydrolase family 20 catalytic" evidence="7">
    <location>
        <begin position="150"/>
        <end position="503"/>
    </location>
</feature>
<dbReference type="Proteomes" id="UP001250181">
    <property type="component" value="Unassembled WGS sequence"/>
</dbReference>
<gene>
    <name evidence="9" type="ORF">RND61_12330</name>
</gene>
<dbReference type="InterPro" id="IPR017853">
    <property type="entry name" value="GH"/>
</dbReference>
<dbReference type="InterPro" id="IPR029018">
    <property type="entry name" value="Hex-like_dom2"/>
</dbReference>
<feature type="domain" description="Beta-hexosaminidase bacterial type N-terminal" evidence="8">
    <location>
        <begin position="3"/>
        <end position="146"/>
    </location>
</feature>
<name>A0ABU3QKD2_9ACTN</name>
<dbReference type="InterPro" id="IPR025705">
    <property type="entry name" value="Beta_hexosaminidase_sua/sub"/>
</dbReference>
<feature type="region of interest" description="Disordered" evidence="6">
    <location>
        <begin position="1"/>
        <end position="21"/>
    </location>
</feature>
<evidence type="ECO:0000313" key="9">
    <source>
        <dbReference type="EMBL" id="MDT9682852.1"/>
    </source>
</evidence>
<dbReference type="Pfam" id="PF00728">
    <property type="entry name" value="Glyco_hydro_20"/>
    <property type="match status" value="1"/>
</dbReference>
<evidence type="ECO:0000256" key="4">
    <source>
        <dbReference type="ARBA" id="ARBA00022801"/>
    </source>
</evidence>
<evidence type="ECO:0000256" key="2">
    <source>
        <dbReference type="ARBA" id="ARBA00006285"/>
    </source>
</evidence>
<dbReference type="InterPro" id="IPR015882">
    <property type="entry name" value="HEX_bac_N"/>
</dbReference>
<dbReference type="EMBL" id="JAWCTQ010000012">
    <property type="protein sequence ID" value="MDT9682852.1"/>
    <property type="molecule type" value="Genomic_DNA"/>
</dbReference>
<organism evidence="9 10">
    <name type="scientific">Streptomyces tamarix</name>
    <dbReference type="NCBI Taxonomy" id="3078565"/>
    <lineage>
        <taxon>Bacteria</taxon>
        <taxon>Bacillati</taxon>
        <taxon>Actinomycetota</taxon>
        <taxon>Actinomycetes</taxon>
        <taxon>Kitasatosporales</taxon>
        <taxon>Streptomycetaceae</taxon>
        <taxon>Streptomyces</taxon>
    </lineage>
</organism>
<evidence type="ECO:0000259" key="7">
    <source>
        <dbReference type="Pfam" id="PF00728"/>
    </source>
</evidence>
<proteinExistence type="inferred from homology"/>
<evidence type="ECO:0000256" key="3">
    <source>
        <dbReference type="ARBA" id="ARBA00012663"/>
    </source>
</evidence>
<dbReference type="Gene3D" id="3.20.20.80">
    <property type="entry name" value="Glycosidases"/>
    <property type="match status" value="1"/>
</dbReference>
<dbReference type="RefSeq" id="WP_315877932.1">
    <property type="nucleotide sequence ID" value="NZ_JAWCTQ010000012.1"/>
</dbReference>
<dbReference type="Pfam" id="PF02838">
    <property type="entry name" value="Glyco_hydro_20b"/>
    <property type="match status" value="1"/>
</dbReference>
<dbReference type="PANTHER" id="PTHR22600:SF57">
    <property type="entry name" value="BETA-N-ACETYLHEXOSAMINIDASE"/>
    <property type="match status" value="1"/>
</dbReference>
<dbReference type="PRINTS" id="PR00738">
    <property type="entry name" value="GLHYDRLASE20"/>
</dbReference>
<dbReference type="SUPFAM" id="SSF51445">
    <property type="entry name" value="(Trans)glycosidases"/>
    <property type="match status" value="1"/>
</dbReference>
<evidence type="ECO:0000259" key="8">
    <source>
        <dbReference type="Pfam" id="PF02838"/>
    </source>
</evidence>
<keyword evidence="5" id="KW-0326">Glycosidase</keyword>
<dbReference type="EC" id="3.2.1.52" evidence="3"/>
<comment type="caution">
    <text evidence="9">The sequence shown here is derived from an EMBL/GenBank/DDBJ whole genome shotgun (WGS) entry which is preliminary data.</text>
</comment>
<dbReference type="InterPro" id="IPR015883">
    <property type="entry name" value="Glyco_hydro_20_cat"/>
</dbReference>
<evidence type="ECO:0000313" key="10">
    <source>
        <dbReference type="Proteomes" id="UP001250181"/>
    </source>
</evidence>
<keyword evidence="10" id="KW-1185">Reference proteome</keyword>
<comment type="similarity">
    <text evidence="2">Belongs to the glycosyl hydrolase 20 family.</text>
</comment>
<comment type="catalytic activity">
    <reaction evidence="1">
        <text>Hydrolysis of terminal non-reducing N-acetyl-D-hexosamine residues in N-acetyl-beta-D-hexosaminides.</text>
        <dbReference type="EC" id="3.2.1.52"/>
    </reaction>
</comment>
<protein>
    <recommendedName>
        <fullName evidence="3">beta-N-acetylhexosaminidase</fullName>
        <ecNumber evidence="3">3.2.1.52</ecNumber>
    </recommendedName>
</protein>
<evidence type="ECO:0000256" key="1">
    <source>
        <dbReference type="ARBA" id="ARBA00001231"/>
    </source>
</evidence>
<keyword evidence="4" id="KW-0378">Hydrolase</keyword>
<sequence>MNAVVPRPARQTAAAGREGPHVAGDWRIRAADDRLTAVAGTVRALLAPHLGGRLLPDTDGGAPGCGPATLVLALDATPSAPHRTPVGVSPRGLSEPADESYRLTVTEHAVTCRAATPEGVFRAATTAVQLIAASEGRLPRQELADAPRHAWRGLMLDPARGHLTPDELRRVIDLAALYKLNVLHLHLTDNEGWRLQTPAVPALTAAGADGTPRAFYTVEEYRALQEYAAERFVTVVPEIDLPGHCAALREALPGLPDAPAPEGLAGRFPFVPPLDLADPTTRDAVASILADVCRTTVGPFVHIGGDEAVGATPESFALAVRELRALVRAAGKRPLAWQESSRAGITPDDIAQFWVDVPMMDLPDTEEELARRPELLAAGHTVELVRALKTFFAPADHDVARVVEGGGRVLLSPQSHLYLDRPYAPDVAPPDQAESAARLGFPLYRPRGVRHAAAWDPASHGIPDARIAGIEMTLFGESITGLDDLTTLLLPRLASLAETAWTGRAPEWEDHRVRLARHGRLWRERGLAYLASTEIPWP</sequence>
<evidence type="ECO:0000256" key="6">
    <source>
        <dbReference type="SAM" id="MobiDB-lite"/>
    </source>
</evidence>
<reference evidence="9 10" key="1">
    <citation type="submission" date="2023-09" db="EMBL/GenBank/DDBJ databases">
        <title>Streptomyces sp. nov.: A antagonism against Alternaria gaisen Producing Streptochlin, Isolated from Tamarix root soil.</title>
        <authorList>
            <person name="Chen Y."/>
        </authorList>
    </citation>
    <scope>NUCLEOTIDE SEQUENCE [LARGE SCALE GENOMIC DNA]</scope>
    <source>
        <strain evidence="9 10">TRM76323</strain>
    </source>
</reference>
<dbReference type="SUPFAM" id="SSF55545">
    <property type="entry name" value="beta-N-acetylhexosaminidase-like domain"/>
    <property type="match status" value="1"/>
</dbReference>
<evidence type="ECO:0000256" key="5">
    <source>
        <dbReference type="ARBA" id="ARBA00023295"/>
    </source>
</evidence>
<dbReference type="Gene3D" id="3.30.379.10">
    <property type="entry name" value="Chitobiase/beta-hexosaminidase domain 2-like"/>
    <property type="match status" value="1"/>
</dbReference>
<accession>A0ABU3QKD2</accession>
<dbReference type="PANTHER" id="PTHR22600">
    <property type="entry name" value="BETA-HEXOSAMINIDASE"/>
    <property type="match status" value="1"/>
</dbReference>